<dbReference type="AlphaFoldDB" id="A0A1H0MIJ7"/>
<protein>
    <submittedName>
        <fullName evidence="1">Uncharacterized protein</fullName>
    </submittedName>
</protein>
<sequence>MKIYVRETVERDSEGEEMIVVRTYESKPHKYDYIIFLDK</sequence>
<dbReference type="EMBL" id="FNIZ01000008">
    <property type="protein sequence ID" value="SDO80135.1"/>
    <property type="molecule type" value="Genomic_DNA"/>
</dbReference>
<dbReference type="Proteomes" id="UP000198860">
    <property type="component" value="Unassembled WGS sequence"/>
</dbReference>
<keyword evidence="2" id="KW-1185">Reference proteome</keyword>
<evidence type="ECO:0000313" key="1">
    <source>
        <dbReference type="EMBL" id="SDO80135.1"/>
    </source>
</evidence>
<name>A0A1H0MIJ7_HALAD</name>
<gene>
    <name evidence="1" type="ORF">SAMN05421677_10847</name>
</gene>
<reference evidence="2" key="1">
    <citation type="submission" date="2016-10" db="EMBL/GenBank/DDBJ databases">
        <authorList>
            <person name="Varghese N."/>
            <person name="Submissions S."/>
        </authorList>
    </citation>
    <scope>NUCLEOTIDE SEQUENCE [LARGE SCALE GENOMIC DNA]</scope>
    <source>
        <strain evidence="2">CGMCC 1.3703</strain>
    </source>
</reference>
<organism evidence="1 2">
    <name type="scientific">Halobacillus aidingensis</name>
    <dbReference type="NCBI Taxonomy" id="240303"/>
    <lineage>
        <taxon>Bacteria</taxon>
        <taxon>Bacillati</taxon>
        <taxon>Bacillota</taxon>
        <taxon>Bacilli</taxon>
        <taxon>Bacillales</taxon>
        <taxon>Bacillaceae</taxon>
        <taxon>Halobacillus</taxon>
    </lineage>
</organism>
<proteinExistence type="predicted"/>
<evidence type="ECO:0000313" key="2">
    <source>
        <dbReference type="Proteomes" id="UP000198860"/>
    </source>
</evidence>
<accession>A0A1H0MIJ7</accession>